<comment type="caution">
    <text evidence="6">The sequence shown here is derived from an EMBL/GenBank/DDBJ whole genome shotgun (WGS) entry which is preliminary data.</text>
</comment>
<proteinExistence type="inferred from homology"/>
<keyword evidence="2 4" id="KW-0732">Signal</keyword>
<feature type="signal peptide" evidence="4">
    <location>
        <begin position="1"/>
        <end position="27"/>
    </location>
</feature>
<dbReference type="CDD" id="cd06359">
    <property type="entry name" value="PBP1_Nba-like"/>
    <property type="match status" value="1"/>
</dbReference>
<dbReference type="InterPro" id="IPR028081">
    <property type="entry name" value="Leu-bd"/>
</dbReference>
<reference evidence="6 7" key="1">
    <citation type="submission" date="2018-12" db="EMBL/GenBank/DDBJ databases">
        <authorList>
            <person name="Yang Y."/>
        </authorList>
    </citation>
    <scope>NUCLEOTIDE SEQUENCE [LARGE SCALE GENOMIC DNA]</scope>
    <source>
        <strain evidence="6 7">L-25-5w-1</strain>
    </source>
</reference>
<comment type="similarity">
    <text evidence="1">Belongs to the leucine-binding protein family.</text>
</comment>
<feature type="domain" description="Leucine-binding protein" evidence="5">
    <location>
        <begin position="29"/>
        <end position="366"/>
    </location>
</feature>
<dbReference type="SUPFAM" id="SSF53822">
    <property type="entry name" value="Periplasmic binding protein-like I"/>
    <property type="match status" value="1"/>
</dbReference>
<gene>
    <name evidence="6" type="ORF">EJ903_23355</name>
</gene>
<evidence type="ECO:0000256" key="1">
    <source>
        <dbReference type="ARBA" id="ARBA00010062"/>
    </source>
</evidence>
<dbReference type="PANTHER" id="PTHR30483:SF6">
    <property type="entry name" value="PERIPLASMIC BINDING PROTEIN OF ABC TRANSPORTER FOR NATURAL AMINO ACIDS"/>
    <property type="match status" value="1"/>
</dbReference>
<keyword evidence="3" id="KW-0029">Amino-acid transport</keyword>
<evidence type="ECO:0000256" key="4">
    <source>
        <dbReference type="SAM" id="SignalP"/>
    </source>
</evidence>
<name>A0A431VAW7_9PROT</name>
<dbReference type="AlphaFoldDB" id="A0A431VAW7"/>
<protein>
    <submittedName>
        <fullName evidence="6">ABC transporter substrate-binding protein</fullName>
    </submittedName>
</protein>
<evidence type="ECO:0000256" key="2">
    <source>
        <dbReference type="ARBA" id="ARBA00022729"/>
    </source>
</evidence>
<keyword evidence="3" id="KW-0813">Transport</keyword>
<dbReference type="OrthoDB" id="435355at2"/>
<evidence type="ECO:0000313" key="7">
    <source>
        <dbReference type="Proteomes" id="UP000277007"/>
    </source>
</evidence>
<organism evidence="6 7">
    <name type="scientific">Azospirillum griseum</name>
    <dbReference type="NCBI Taxonomy" id="2496639"/>
    <lineage>
        <taxon>Bacteria</taxon>
        <taxon>Pseudomonadati</taxon>
        <taxon>Pseudomonadota</taxon>
        <taxon>Alphaproteobacteria</taxon>
        <taxon>Rhodospirillales</taxon>
        <taxon>Azospirillaceae</taxon>
        <taxon>Azospirillum</taxon>
    </lineage>
</organism>
<dbReference type="Proteomes" id="UP000277007">
    <property type="component" value="Unassembled WGS sequence"/>
</dbReference>
<dbReference type="Pfam" id="PF13458">
    <property type="entry name" value="Peripla_BP_6"/>
    <property type="match status" value="1"/>
</dbReference>
<dbReference type="EMBL" id="RXMA01000036">
    <property type="protein sequence ID" value="RTR15015.1"/>
    <property type="molecule type" value="Genomic_DNA"/>
</dbReference>
<evidence type="ECO:0000259" key="5">
    <source>
        <dbReference type="Pfam" id="PF13458"/>
    </source>
</evidence>
<dbReference type="InterPro" id="IPR051010">
    <property type="entry name" value="BCAA_transport"/>
</dbReference>
<evidence type="ECO:0000313" key="6">
    <source>
        <dbReference type="EMBL" id="RTR15015.1"/>
    </source>
</evidence>
<dbReference type="GO" id="GO:0006865">
    <property type="term" value="P:amino acid transport"/>
    <property type="evidence" value="ECO:0007669"/>
    <property type="project" value="UniProtKB-KW"/>
</dbReference>
<evidence type="ECO:0000256" key="3">
    <source>
        <dbReference type="ARBA" id="ARBA00022970"/>
    </source>
</evidence>
<accession>A0A431VAW7</accession>
<sequence length="394" mass="41422">MTCLAVTRSLLAVTSAVALLASAPVLADPLKVGMITTLSGPGAGLGIDIRDGFALAVGHLGGKLGGQDTQIIEADDQQKPDVAVGLANRMVERDRVNVVTGIVWSNLALAMMPTLAAGQTLFVSPNAGPSQLAGAQCNPYFFNVAYQNDTIHEAMGKHVQDSGFKKVYLLAPNYPAGKDSLAGFKRYYKGTVAGEVYTQVGQLDYAAELAQVKAAAPDAVFAFYPGGMGINFIKQYEQAGLKAAAPLFGPGFSFDQDILAAVGEAALGAKNSAQWSPDLPTPANAKFVADFKAKFNRLPSMYAAQGYDAALLIDAAVKGVNGDLKDKDKLRAAMKAAKFDGLRGAFRLNSNQFPIQNIYLREVVKGADGAVTNKLAGTVFSDHADAYAKDCAMK</sequence>
<feature type="chain" id="PRO_5019223328" evidence="4">
    <location>
        <begin position="28"/>
        <end position="394"/>
    </location>
</feature>
<dbReference type="InterPro" id="IPR028082">
    <property type="entry name" value="Peripla_BP_I"/>
</dbReference>
<dbReference type="PANTHER" id="PTHR30483">
    <property type="entry name" value="LEUCINE-SPECIFIC-BINDING PROTEIN"/>
    <property type="match status" value="1"/>
</dbReference>
<dbReference type="Gene3D" id="3.40.50.2300">
    <property type="match status" value="2"/>
</dbReference>
<keyword evidence="7" id="KW-1185">Reference proteome</keyword>